<evidence type="ECO:0000256" key="8">
    <source>
        <dbReference type="SAM" id="Phobius"/>
    </source>
</evidence>
<dbReference type="SUPFAM" id="SSF103088">
    <property type="entry name" value="OmpA-like"/>
    <property type="match status" value="1"/>
</dbReference>
<dbReference type="RefSeq" id="WP_264981525.1">
    <property type="nucleotide sequence ID" value="NZ_AP026708.1"/>
</dbReference>
<dbReference type="Gene3D" id="3.30.1330.60">
    <property type="entry name" value="OmpA-like domain"/>
    <property type="match status" value="1"/>
</dbReference>
<protein>
    <submittedName>
        <fullName evidence="10">Chemotaxis protein MotB</fullName>
    </submittedName>
</protein>
<evidence type="ECO:0000256" key="3">
    <source>
        <dbReference type="ARBA" id="ARBA00022475"/>
    </source>
</evidence>
<evidence type="ECO:0000256" key="4">
    <source>
        <dbReference type="ARBA" id="ARBA00022692"/>
    </source>
</evidence>
<dbReference type="InterPro" id="IPR050330">
    <property type="entry name" value="Bact_OuterMem_StrucFunc"/>
</dbReference>
<dbReference type="Pfam" id="PF13677">
    <property type="entry name" value="MotB_plug"/>
    <property type="match status" value="1"/>
</dbReference>
<dbReference type="PROSITE" id="PS51123">
    <property type="entry name" value="OMPA_2"/>
    <property type="match status" value="1"/>
</dbReference>
<evidence type="ECO:0000313" key="10">
    <source>
        <dbReference type="EMBL" id="BDQ34626.1"/>
    </source>
</evidence>
<dbReference type="InterPro" id="IPR036737">
    <property type="entry name" value="OmpA-like_sf"/>
</dbReference>
<dbReference type="InterPro" id="IPR006665">
    <property type="entry name" value="OmpA-like"/>
</dbReference>
<dbReference type="Pfam" id="PF00691">
    <property type="entry name" value="OmpA"/>
    <property type="match status" value="1"/>
</dbReference>
<keyword evidence="4 8" id="KW-0812">Transmembrane</keyword>
<dbReference type="CDD" id="cd07185">
    <property type="entry name" value="OmpA_C-like"/>
    <property type="match status" value="1"/>
</dbReference>
<sequence length="243" mass="27072">MGKKKKKETCPPLALWLVTFSDLMTLLLTFFVLLLTMASMDNAILTTVTLTTADLGLLDKRGSGRVNVKDRMVVELMEKPWEVLDKADRIKDLLFPDDTLPDEMDKSTLYENLDVLARQNGVALVFTSDILFEPGGSRLSDNGRFLIGRLVPMMTQTEAPINVAGHTARAEVVEDMYELSGDRALAVLSYLVELGVPNKRFTLSAYGDHFPVVDELGRPVEDSPKNRRVEILLKTARPIGGYQ</sequence>
<proteinExistence type="inferred from homology"/>
<evidence type="ECO:0000313" key="11">
    <source>
        <dbReference type="Proteomes" id="UP001061361"/>
    </source>
</evidence>
<evidence type="ECO:0000256" key="5">
    <source>
        <dbReference type="ARBA" id="ARBA00022989"/>
    </source>
</evidence>
<feature type="domain" description="OmpA-like" evidence="9">
    <location>
        <begin position="119"/>
        <end position="237"/>
    </location>
</feature>
<dbReference type="InterPro" id="IPR025713">
    <property type="entry name" value="MotB-like_N_dom"/>
</dbReference>
<feature type="transmembrane region" description="Helical" evidence="8">
    <location>
        <begin position="12"/>
        <end position="35"/>
    </location>
</feature>
<evidence type="ECO:0000256" key="1">
    <source>
        <dbReference type="ARBA" id="ARBA00004162"/>
    </source>
</evidence>
<keyword evidence="3" id="KW-1003">Cell membrane</keyword>
<dbReference type="Proteomes" id="UP001061361">
    <property type="component" value="Chromosome"/>
</dbReference>
<dbReference type="PANTHER" id="PTHR30329:SF21">
    <property type="entry name" value="LIPOPROTEIN YIAD-RELATED"/>
    <property type="match status" value="1"/>
</dbReference>
<dbReference type="PANTHER" id="PTHR30329">
    <property type="entry name" value="STATOR ELEMENT OF FLAGELLAR MOTOR COMPLEX"/>
    <property type="match status" value="1"/>
</dbReference>
<dbReference type="EMBL" id="AP026708">
    <property type="protein sequence ID" value="BDQ34626.1"/>
    <property type="molecule type" value="Genomic_DNA"/>
</dbReference>
<evidence type="ECO:0000259" key="9">
    <source>
        <dbReference type="PROSITE" id="PS51123"/>
    </source>
</evidence>
<comment type="subcellular location">
    <subcellularLocation>
        <location evidence="1">Cell membrane</location>
        <topology evidence="1">Single-pass membrane protein</topology>
    </subcellularLocation>
</comment>
<name>A0ABN6RYW6_9BACT</name>
<accession>A0ABN6RYW6</accession>
<comment type="similarity">
    <text evidence="2">Belongs to the MotB family.</text>
</comment>
<evidence type="ECO:0000256" key="7">
    <source>
        <dbReference type="PROSITE-ProRule" id="PRU00473"/>
    </source>
</evidence>
<gene>
    <name evidence="10" type="ORF">JCM14722_21680</name>
</gene>
<organism evidence="10 11">
    <name type="scientific">Pseudodesulfovibrio portus</name>
    <dbReference type="NCBI Taxonomy" id="231439"/>
    <lineage>
        <taxon>Bacteria</taxon>
        <taxon>Pseudomonadati</taxon>
        <taxon>Thermodesulfobacteriota</taxon>
        <taxon>Desulfovibrionia</taxon>
        <taxon>Desulfovibrionales</taxon>
        <taxon>Desulfovibrionaceae</taxon>
    </lineage>
</organism>
<keyword evidence="11" id="KW-1185">Reference proteome</keyword>
<keyword evidence="6 7" id="KW-0472">Membrane</keyword>
<reference evidence="10" key="1">
    <citation type="submission" date="2022-08" db="EMBL/GenBank/DDBJ databases">
        <title>Genome Sequence of the sulphate-reducing bacterium, Pseudodesulfovibrio portus JCM14722.</title>
        <authorList>
            <person name="Kondo R."/>
            <person name="Kataoka T."/>
        </authorList>
    </citation>
    <scope>NUCLEOTIDE SEQUENCE</scope>
    <source>
        <strain evidence="10">JCM 14722</strain>
    </source>
</reference>
<keyword evidence="5 8" id="KW-1133">Transmembrane helix</keyword>
<evidence type="ECO:0000256" key="6">
    <source>
        <dbReference type="ARBA" id="ARBA00023136"/>
    </source>
</evidence>
<evidence type="ECO:0000256" key="2">
    <source>
        <dbReference type="ARBA" id="ARBA00008914"/>
    </source>
</evidence>